<dbReference type="PANTHER" id="PTHR36154">
    <property type="entry name" value="DNA-BINDING TRANSCRIPTIONAL ACTIVATOR ALPA"/>
    <property type="match status" value="1"/>
</dbReference>
<accession>A0A2P7MZJ1</accession>
<sequence>MIMKNLQNKLLRLPEVKATTGLSKSSIYARISDGTFPKQIPLGPRLVVWVEADIQNWISEQVSAARG</sequence>
<organism evidence="1 2">
    <name type="scientific">Cyanobium usitatum str. Tous</name>
    <dbReference type="NCBI Taxonomy" id="2116684"/>
    <lineage>
        <taxon>Bacteria</taxon>
        <taxon>Bacillati</taxon>
        <taxon>Cyanobacteriota</taxon>
        <taxon>Cyanophyceae</taxon>
        <taxon>Synechococcales</taxon>
        <taxon>Prochlorococcaceae</taxon>
        <taxon>Cyanobium</taxon>
    </lineage>
</organism>
<dbReference type="EMBL" id="PXXO01000003">
    <property type="protein sequence ID" value="PSJ06659.1"/>
    <property type="molecule type" value="Genomic_DNA"/>
</dbReference>
<protein>
    <submittedName>
        <fullName evidence="1">AlpA family transcriptional regulator</fullName>
    </submittedName>
</protein>
<dbReference type="AlphaFoldDB" id="A0A2P7MZJ1"/>
<dbReference type="Proteomes" id="UP000243002">
    <property type="component" value="Unassembled WGS sequence"/>
</dbReference>
<reference evidence="1 2" key="1">
    <citation type="journal article" date="2018" name="Environ. Microbiol.">
        <title>Ecological and genomic features of two widespread freshwater picocyanobacteria.</title>
        <authorList>
            <person name="Cabello-Yeves P.J."/>
            <person name="Picazo A."/>
            <person name="Camacho A."/>
            <person name="Callieri C."/>
            <person name="Rosselli R."/>
            <person name="Roda-Garcia J.J."/>
            <person name="Coutinho F.H."/>
            <person name="Rodriguez-Valera F."/>
        </authorList>
    </citation>
    <scope>NUCLEOTIDE SEQUENCE [LARGE SCALE GENOMIC DNA]</scope>
    <source>
        <strain evidence="1 2">Tous</strain>
    </source>
</reference>
<evidence type="ECO:0000313" key="2">
    <source>
        <dbReference type="Proteomes" id="UP000243002"/>
    </source>
</evidence>
<evidence type="ECO:0000313" key="1">
    <source>
        <dbReference type="EMBL" id="PSJ06659.1"/>
    </source>
</evidence>
<dbReference type="PANTHER" id="PTHR36154:SF1">
    <property type="entry name" value="DNA-BINDING TRANSCRIPTIONAL ACTIVATOR ALPA"/>
    <property type="match status" value="1"/>
</dbReference>
<dbReference type="InterPro" id="IPR052931">
    <property type="entry name" value="Prophage_regulatory_activator"/>
</dbReference>
<keyword evidence="2" id="KW-1185">Reference proteome</keyword>
<proteinExistence type="predicted"/>
<dbReference type="InterPro" id="IPR010260">
    <property type="entry name" value="AlpA"/>
</dbReference>
<dbReference type="RefSeq" id="WP_106502165.1">
    <property type="nucleotide sequence ID" value="NZ_PXXO01000003.1"/>
</dbReference>
<comment type="caution">
    <text evidence="1">The sequence shown here is derived from an EMBL/GenBank/DDBJ whole genome shotgun (WGS) entry which is preliminary data.</text>
</comment>
<dbReference type="Gene3D" id="1.10.238.160">
    <property type="match status" value="1"/>
</dbReference>
<name>A0A2P7MZJ1_9CYAN</name>
<dbReference type="OrthoDB" id="5398721at2"/>
<gene>
    <name evidence="1" type="ORF">C7K55_04255</name>
</gene>
<dbReference type="Pfam" id="PF05930">
    <property type="entry name" value="Phage_AlpA"/>
    <property type="match status" value="1"/>
</dbReference>